<feature type="region of interest" description="Disordered" evidence="1">
    <location>
        <begin position="328"/>
        <end position="353"/>
    </location>
</feature>
<feature type="region of interest" description="Disordered" evidence="1">
    <location>
        <begin position="256"/>
        <end position="286"/>
    </location>
</feature>
<reference evidence="2" key="1">
    <citation type="submission" date="2021-11" db="EMBL/GenBank/DDBJ databases">
        <authorList>
            <consortium name="Genoscope - CEA"/>
            <person name="William W."/>
        </authorList>
    </citation>
    <scope>NUCLEOTIDE SEQUENCE</scope>
</reference>
<sequence length="398" mass="44919">VTYTQQILPPANDMRRLRGRVRVRAHVSLEDAVVLLAVARQQHRGADVARPLHLGRRRASPVVSLEDEAPVADVLFDCRDIDDGVPDPLNNGIEGAQPKPDEFLAAPRFQVKRTLSFHVLGHGALRRDDEVVNVHFLADHARHEGRRPRLRHRRGRRVEGQVLEQDDVRPRSHDEFNRFEERRALERRVAARDGLPLVCKVQFQPVLVRAAGLGPVERARRVGGLRVHAGVVPVPDDRPGRRGDVRLFGGVVRGLEPEPPVPAPAVPLDEGARQRRPGDEERPQPAGELEGILWFSWRGGLFSAAEHARPERLRFRVLRRRRRRVALAARRPGSVPPGWHDRMIPPAHDRTRREQRDDEAAHCCQSHLQHHGGQRAVIRMCKAARDAAPCKDMTMSVA</sequence>
<gene>
    <name evidence="2" type="ORF">PECAL_4P00290</name>
</gene>
<evidence type="ECO:0000313" key="3">
    <source>
        <dbReference type="Proteomes" id="UP000789595"/>
    </source>
</evidence>
<evidence type="ECO:0000256" key="1">
    <source>
        <dbReference type="SAM" id="MobiDB-lite"/>
    </source>
</evidence>
<feature type="compositionally biased region" description="Basic and acidic residues" evidence="1">
    <location>
        <begin position="270"/>
        <end position="283"/>
    </location>
</feature>
<evidence type="ECO:0000313" key="2">
    <source>
        <dbReference type="EMBL" id="CAH0372870.1"/>
    </source>
</evidence>
<organism evidence="2 3">
    <name type="scientific">Pelagomonas calceolata</name>
    <dbReference type="NCBI Taxonomy" id="35677"/>
    <lineage>
        <taxon>Eukaryota</taxon>
        <taxon>Sar</taxon>
        <taxon>Stramenopiles</taxon>
        <taxon>Ochrophyta</taxon>
        <taxon>Pelagophyceae</taxon>
        <taxon>Pelagomonadales</taxon>
        <taxon>Pelagomonadaceae</taxon>
        <taxon>Pelagomonas</taxon>
    </lineage>
</organism>
<dbReference type="AlphaFoldDB" id="A0A8J2WLH4"/>
<accession>A0A8J2WLH4</accession>
<dbReference type="EMBL" id="CAKKNE010000004">
    <property type="protein sequence ID" value="CAH0372870.1"/>
    <property type="molecule type" value="Genomic_DNA"/>
</dbReference>
<feature type="compositionally biased region" description="Basic and acidic residues" evidence="1">
    <location>
        <begin position="339"/>
        <end position="353"/>
    </location>
</feature>
<feature type="non-terminal residue" evidence="2">
    <location>
        <position position="1"/>
    </location>
</feature>
<dbReference type="Proteomes" id="UP000789595">
    <property type="component" value="Unassembled WGS sequence"/>
</dbReference>
<feature type="non-terminal residue" evidence="2">
    <location>
        <position position="398"/>
    </location>
</feature>
<name>A0A8J2WLH4_9STRA</name>
<protein>
    <submittedName>
        <fullName evidence="2">Uncharacterized protein</fullName>
    </submittedName>
</protein>
<comment type="caution">
    <text evidence="2">The sequence shown here is derived from an EMBL/GenBank/DDBJ whole genome shotgun (WGS) entry which is preliminary data.</text>
</comment>
<proteinExistence type="predicted"/>
<keyword evidence="3" id="KW-1185">Reference proteome</keyword>